<dbReference type="InterPro" id="IPR015500">
    <property type="entry name" value="Peptidase_S8_subtilisin-rel"/>
</dbReference>
<dbReference type="GO" id="GO:0016020">
    <property type="term" value="C:membrane"/>
    <property type="evidence" value="ECO:0007669"/>
    <property type="project" value="InterPro"/>
</dbReference>
<evidence type="ECO:0000259" key="12">
    <source>
        <dbReference type="Pfam" id="PF00082"/>
    </source>
</evidence>
<dbReference type="InterPro" id="IPR050131">
    <property type="entry name" value="Peptidase_S8_subtilisin-like"/>
</dbReference>
<evidence type="ECO:0000256" key="7">
    <source>
        <dbReference type="ARBA" id="ARBA00022825"/>
    </source>
</evidence>
<dbReference type="InterPro" id="IPR034187">
    <property type="entry name" value="Peptidases_S8_5"/>
</dbReference>
<dbReference type="InterPro" id="IPR022398">
    <property type="entry name" value="Peptidase_S8_His-AS"/>
</dbReference>
<evidence type="ECO:0000256" key="10">
    <source>
        <dbReference type="RuleBase" id="RU003355"/>
    </source>
</evidence>
<comment type="similarity">
    <text evidence="1 9 10">Belongs to the peptidase S8 family.</text>
</comment>
<dbReference type="Pfam" id="PF00082">
    <property type="entry name" value="Peptidase_S8"/>
    <property type="match status" value="1"/>
</dbReference>
<protein>
    <submittedName>
        <fullName evidence="15">Subtilase</fullName>
    </submittedName>
</protein>
<keyword evidence="16" id="KW-1185">Reference proteome</keyword>
<sequence length="892" mass="94070">MAFAIWLHSLLLAAAVVKGTTETVPGATVPGAYIFEFHDGQDASDFYAEANVHATSRLNLTYSLFKGVSLQFNDVDTAQGKVASLSQHASVKAIHPIRSFSGPDARQRPTEFQSARDPAVIKRQQQTQDTHHPHVMTQVDKLKAKGITGKGVRIGVIDTGIDYTHPYLGGCFGEGCLVAYGRDLVGDEFDGSFKFPPKPDDDPMDCWGHGTSIAGILAGRDNSLGFGGAAQDVTLGAYKVNGCTGSIPSDILIAAFNQAYDDGSHIITASIGGPGGWADDFWSSAITRIVDAGVPCTLGASNDGQEGVFYGTSGGAGKRATSVAAFENIVIPATFYQDTYTIDGGSQANYLYVPDAERTAWDNVSLPLWSPYVSNFGSENGCDPYLAGTPDLSDKIVLVRRGECDFSQKADNAAAAGAKFMMLYNQSPGIINIPSITLGDGSPAIVGASLATGEFGTAWVEALRAGSEVIVSMTNPDRASRTVVDFPNPAGGHPWNFTSWGPNYDGTSKPQFGAPGANILELIPVSFGTYDVSSGTSLSTPLVAAIMALIGQVRGTFDPATLESLLSATAAPARWNTGSGAQPYLAPVAQQGAGLVQAFDAAYATILLSVSSLSFNDTDNYADQSFSIKNLGTEAVTYELSNIGAATAYTFSAGPDASPYPMDFPNDLVTEYAELIFSESKVTIPAGGDATIQVKAQPPNLDAARLPVWSGYVALNASDGSSFTLPYQGILGSLRNQTVMVDSTTDSVWMTTTDADSATAVPVPDNHTFVLPPPRTANGTNVTIAAVGFQLAFGSPSLRLWVVPLTPSVAENATEVLGGITTIGQIRAAPQLWQSRDRGSVAWDGQLNDDTYAPEGYYKIVAQALHIFGDENNLDDFDRAESLTFNLVYTEA</sequence>
<accession>A0A2P5HIZ0</accession>
<dbReference type="InterPro" id="IPR023827">
    <property type="entry name" value="Peptidase_S8_Asp-AS"/>
</dbReference>
<evidence type="ECO:0000313" key="16">
    <source>
        <dbReference type="Proteomes" id="UP000094444"/>
    </source>
</evidence>
<dbReference type="AlphaFoldDB" id="A0A2P5HIZ0"/>
<keyword evidence="5 11" id="KW-0732">Signal</keyword>
<comment type="caution">
    <text evidence="15">The sequence shown here is derived from an EMBL/GenBank/DDBJ whole genome shotgun (WGS) entry which is preliminary data.</text>
</comment>
<dbReference type="PANTHER" id="PTHR43806">
    <property type="entry name" value="PEPTIDASE S8"/>
    <property type="match status" value="1"/>
</dbReference>
<dbReference type="PROSITE" id="PS51892">
    <property type="entry name" value="SUBTILASE"/>
    <property type="match status" value="1"/>
</dbReference>
<dbReference type="InterPro" id="IPR003137">
    <property type="entry name" value="PA_domain"/>
</dbReference>
<reference evidence="15" key="1">
    <citation type="submission" date="2017-09" db="EMBL/GenBank/DDBJ databases">
        <title>Polyketide synthases of a Diaporthe helianthi virulent isolate.</title>
        <authorList>
            <person name="Baroncelli R."/>
        </authorList>
    </citation>
    <scope>NUCLEOTIDE SEQUENCE [LARGE SCALE GENOMIC DNA]</scope>
    <source>
        <strain evidence="15">7/96</strain>
    </source>
</reference>
<dbReference type="SUPFAM" id="SSF52025">
    <property type="entry name" value="PA domain"/>
    <property type="match status" value="1"/>
</dbReference>
<dbReference type="Gene3D" id="3.40.50.200">
    <property type="entry name" value="Peptidase S8/S53 domain"/>
    <property type="match status" value="1"/>
</dbReference>
<evidence type="ECO:0000256" key="1">
    <source>
        <dbReference type="ARBA" id="ARBA00011073"/>
    </source>
</evidence>
<feature type="active site" description="Charge relay system" evidence="8 9">
    <location>
        <position position="537"/>
    </location>
</feature>
<feature type="domain" description="PA" evidence="13">
    <location>
        <begin position="375"/>
        <end position="437"/>
    </location>
</feature>
<dbReference type="Proteomes" id="UP000094444">
    <property type="component" value="Unassembled WGS sequence"/>
</dbReference>
<evidence type="ECO:0000256" key="2">
    <source>
        <dbReference type="ARBA" id="ARBA00022512"/>
    </source>
</evidence>
<dbReference type="EMBL" id="MAVT02001737">
    <property type="protein sequence ID" value="POS70222.1"/>
    <property type="molecule type" value="Genomic_DNA"/>
</dbReference>
<feature type="signal peptide" evidence="11">
    <location>
        <begin position="1"/>
        <end position="19"/>
    </location>
</feature>
<feature type="domain" description="Peptidase S8/S53" evidence="12">
    <location>
        <begin position="149"/>
        <end position="576"/>
    </location>
</feature>
<gene>
    <name evidence="15" type="ORF">DHEL01_v211383</name>
</gene>
<dbReference type="Pfam" id="PF02225">
    <property type="entry name" value="PA"/>
    <property type="match status" value="1"/>
</dbReference>
<evidence type="ECO:0000313" key="15">
    <source>
        <dbReference type="EMBL" id="POS70222.1"/>
    </source>
</evidence>
<dbReference type="InterPro" id="IPR000209">
    <property type="entry name" value="Peptidase_S8/S53_dom"/>
</dbReference>
<feature type="chain" id="PRO_5015106738" evidence="11">
    <location>
        <begin position="20"/>
        <end position="892"/>
    </location>
</feature>
<dbReference type="InterPro" id="IPR046450">
    <property type="entry name" value="PA_dom_sf"/>
</dbReference>
<dbReference type="GO" id="GO:0004252">
    <property type="term" value="F:serine-type endopeptidase activity"/>
    <property type="evidence" value="ECO:0007669"/>
    <property type="project" value="UniProtKB-UniRule"/>
</dbReference>
<dbReference type="STRING" id="158607.A0A2P5HIZ0"/>
<dbReference type="PROSITE" id="PS00138">
    <property type="entry name" value="SUBTILASE_SER"/>
    <property type="match status" value="1"/>
</dbReference>
<dbReference type="PROSITE" id="PS00136">
    <property type="entry name" value="SUBTILASE_ASP"/>
    <property type="match status" value="1"/>
</dbReference>
<evidence type="ECO:0000256" key="3">
    <source>
        <dbReference type="ARBA" id="ARBA00022525"/>
    </source>
</evidence>
<dbReference type="OrthoDB" id="10256524at2759"/>
<evidence type="ECO:0000256" key="5">
    <source>
        <dbReference type="ARBA" id="ARBA00022729"/>
    </source>
</evidence>
<evidence type="ECO:0000256" key="8">
    <source>
        <dbReference type="PIRSR" id="PIRSR615500-1"/>
    </source>
</evidence>
<keyword evidence="3" id="KW-0964">Secreted</keyword>
<keyword evidence="7 9" id="KW-0720">Serine protease</keyword>
<feature type="active site" description="Charge relay system" evidence="8 9">
    <location>
        <position position="158"/>
    </location>
</feature>
<dbReference type="InterPro" id="IPR036852">
    <property type="entry name" value="Peptidase_S8/S53_dom_sf"/>
</dbReference>
<evidence type="ECO:0000256" key="9">
    <source>
        <dbReference type="PROSITE-ProRule" id="PRU01240"/>
    </source>
</evidence>
<dbReference type="GO" id="GO:0006508">
    <property type="term" value="P:proteolysis"/>
    <property type="evidence" value="ECO:0007669"/>
    <property type="project" value="UniProtKB-KW"/>
</dbReference>
<evidence type="ECO:0000256" key="11">
    <source>
        <dbReference type="SAM" id="SignalP"/>
    </source>
</evidence>
<dbReference type="PANTHER" id="PTHR43806:SF66">
    <property type="entry name" value="SERIN ENDOPEPTIDASE"/>
    <property type="match status" value="1"/>
</dbReference>
<keyword evidence="4 9" id="KW-0645">Protease</keyword>
<dbReference type="Gene3D" id="3.50.30.30">
    <property type="match status" value="1"/>
</dbReference>
<dbReference type="InParanoid" id="A0A2P5HIZ0"/>
<dbReference type="PRINTS" id="PR00723">
    <property type="entry name" value="SUBTILISIN"/>
</dbReference>
<dbReference type="PROSITE" id="PS00137">
    <property type="entry name" value="SUBTILASE_HIS"/>
    <property type="match status" value="1"/>
</dbReference>
<feature type="domain" description="C5a peptidase/Subtilisin-like protease SBT2-like Fn3-like" evidence="14">
    <location>
        <begin position="614"/>
        <end position="727"/>
    </location>
</feature>
<evidence type="ECO:0000259" key="14">
    <source>
        <dbReference type="Pfam" id="PF06280"/>
    </source>
</evidence>
<dbReference type="InterPro" id="IPR023828">
    <property type="entry name" value="Peptidase_S8_Ser-AS"/>
</dbReference>
<proteinExistence type="inferred from homology"/>
<name>A0A2P5HIZ0_DIAHE</name>
<keyword evidence="6 9" id="KW-0378">Hydrolase</keyword>
<dbReference type="SUPFAM" id="SSF52743">
    <property type="entry name" value="Subtilisin-like"/>
    <property type="match status" value="1"/>
</dbReference>
<dbReference type="Pfam" id="PF06280">
    <property type="entry name" value="fn3_5"/>
    <property type="match status" value="1"/>
</dbReference>
<dbReference type="InterPro" id="IPR010435">
    <property type="entry name" value="C5a/SBT2-like_Fn3"/>
</dbReference>
<evidence type="ECO:0000259" key="13">
    <source>
        <dbReference type="Pfam" id="PF02225"/>
    </source>
</evidence>
<dbReference type="CDD" id="cd07489">
    <property type="entry name" value="Peptidases_S8_5"/>
    <property type="match status" value="1"/>
</dbReference>
<evidence type="ECO:0000256" key="6">
    <source>
        <dbReference type="ARBA" id="ARBA00022801"/>
    </source>
</evidence>
<organism evidence="15 16">
    <name type="scientific">Diaporthe helianthi</name>
    <dbReference type="NCBI Taxonomy" id="158607"/>
    <lineage>
        <taxon>Eukaryota</taxon>
        <taxon>Fungi</taxon>
        <taxon>Dikarya</taxon>
        <taxon>Ascomycota</taxon>
        <taxon>Pezizomycotina</taxon>
        <taxon>Sordariomycetes</taxon>
        <taxon>Sordariomycetidae</taxon>
        <taxon>Diaporthales</taxon>
        <taxon>Diaporthaceae</taxon>
        <taxon>Diaporthe</taxon>
    </lineage>
</organism>
<keyword evidence="2" id="KW-0134">Cell wall</keyword>
<evidence type="ECO:0000256" key="4">
    <source>
        <dbReference type="ARBA" id="ARBA00022670"/>
    </source>
</evidence>
<feature type="active site" description="Charge relay system" evidence="8 9">
    <location>
        <position position="209"/>
    </location>
</feature>